<feature type="transmembrane region" description="Helical" evidence="1">
    <location>
        <begin position="41"/>
        <end position="63"/>
    </location>
</feature>
<dbReference type="AlphaFoldDB" id="A0A914DAU3"/>
<accession>A0A914DAU3</accession>
<name>A0A914DAU3_9BILA</name>
<feature type="transmembrane region" description="Helical" evidence="1">
    <location>
        <begin position="12"/>
        <end position="29"/>
    </location>
</feature>
<proteinExistence type="predicted"/>
<reference evidence="3" key="1">
    <citation type="submission" date="2022-11" db="UniProtKB">
        <authorList>
            <consortium name="WormBaseParasite"/>
        </authorList>
    </citation>
    <scope>IDENTIFICATION</scope>
</reference>
<dbReference type="WBParaSite" id="ACRNAN_scaffold22148.g25127.t1">
    <property type="protein sequence ID" value="ACRNAN_scaffold22148.g25127.t1"/>
    <property type="gene ID" value="ACRNAN_scaffold22148.g25127"/>
</dbReference>
<sequence>MATTLQKWLNVIPGMMWLVSILLLIFYLTKSTSKPYLIATYVYFLLTSAAQGFMVGLSIYIAVGSLDLWQWAG</sequence>
<protein>
    <submittedName>
        <fullName evidence="3">Uncharacterized protein</fullName>
    </submittedName>
</protein>
<keyword evidence="1" id="KW-0812">Transmembrane</keyword>
<organism evidence="2 3">
    <name type="scientific">Acrobeloides nanus</name>
    <dbReference type="NCBI Taxonomy" id="290746"/>
    <lineage>
        <taxon>Eukaryota</taxon>
        <taxon>Metazoa</taxon>
        <taxon>Ecdysozoa</taxon>
        <taxon>Nematoda</taxon>
        <taxon>Chromadorea</taxon>
        <taxon>Rhabditida</taxon>
        <taxon>Tylenchina</taxon>
        <taxon>Cephalobomorpha</taxon>
        <taxon>Cephaloboidea</taxon>
        <taxon>Cephalobidae</taxon>
        <taxon>Acrobeloides</taxon>
    </lineage>
</organism>
<keyword evidence="1" id="KW-1133">Transmembrane helix</keyword>
<keyword evidence="2" id="KW-1185">Reference proteome</keyword>
<evidence type="ECO:0000256" key="1">
    <source>
        <dbReference type="SAM" id="Phobius"/>
    </source>
</evidence>
<keyword evidence="1" id="KW-0472">Membrane</keyword>
<evidence type="ECO:0000313" key="2">
    <source>
        <dbReference type="Proteomes" id="UP000887540"/>
    </source>
</evidence>
<dbReference type="Proteomes" id="UP000887540">
    <property type="component" value="Unplaced"/>
</dbReference>
<evidence type="ECO:0000313" key="3">
    <source>
        <dbReference type="WBParaSite" id="ACRNAN_scaffold22148.g25127.t1"/>
    </source>
</evidence>